<dbReference type="Pfam" id="PF04185">
    <property type="entry name" value="Phosphoesterase"/>
    <property type="match status" value="1"/>
</dbReference>
<evidence type="ECO:0000313" key="3">
    <source>
        <dbReference type="EMBL" id="KAJ5175785.1"/>
    </source>
</evidence>
<keyword evidence="2" id="KW-0732">Signal</keyword>
<feature type="chain" id="PRO_5040853823" description="Acid phosphatase" evidence="2">
    <location>
        <begin position="20"/>
        <end position="445"/>
    </location>
</feature>
<dbReference type="GO" id="GO:0009395">
    <property type="term" value="P:phospholipid catabolic process"/>
    <property type="evidence" value="ECO:0007669"/>
    <property type="project" value="TreeGrafter"/>
</dbReference>
<reference evidence="3" key="1">
    <citation type="submission" date="2022-11" db="EMBL/GenBank/DDBJ databases">
        <authorList>
            <person name="Petersen C."/>
        </authorList>
    </citation>
    <scope>NUCLEOTIDE SEQUENCE</scope>
    <source>
        <strain evidence="3">IBT 26290</strain>
    </source>
</reference>
<dbReference type="OrthoDB" id="5135119at2759"/>
<evidence type="ECO:0008006" key="5">
    <source>
        <dbReference type="Google" id="ProtNLM"/>
    </source>
</evidence>
<protein>
    <recommendedName>
        <fullName evidence="5">Acid phosphatase</fullName>
    </recommendedName>
</protein>
<dbReference type="InterPro" id="IPR007312">
    <property type="entry name" value="Phosphoesterase"/>
</dbReference>
<dbReference type="AlphaFoldDB" id="A0A9W9IEL7"/>
<dbReference type="GeneID" id="81422963"/>
<dbReference type="Proteomes" id="UP001149163">
    <property type="component" value="Unassembled WGS sequence"/>
</dbReference>
<dbReference type="RefSeq" id="XP_056547393.1">
    <property type="nucleotide sequence ID" value="XM_056683787.1"/>
</dbReference>
<proteinExistence type="predicted"/>
<dbReference type="PANTHER" id="PTHR31956">
    <property type="entry name" value="NON-SPECIFIC PHOSPHOLIPASE C4-RELATED"/>
    <property type="match status" value="1"/>
</dbReference>
<sequence>MPGFISISSVLALVSTATAQYALPAKDVPYTGGNVFKHDDPAVASYPFSYKPPFSPEQYGGYYSWSVNNETVSGTNFTGHSAKEGYLIPDGATGKYPFFLINEGTPQAMNSSKLFQTCCPSADNACPANQSEGKFKKILHIIFENEVYKWTMGQAYWKLLATRGKLLTSSYAITHPSLPNYAAIVAGDFFGMASEDFYNVNATTIYDLLEDKGISYGTYAEWYNPIATHRGPNDCNNYITNGPIDNTNPTWSSQVYRRLDVPALLFSSYTSKYDRCSKIYNTNNTFTDHVMSHTLPEYSFYVPDMLHNAHDPTSDSNYFNQPNTGGEWLNSFLDLYLPELEAQGTLVVATFDEATWWNDDDSSPNNDNHIATILFGAGVTPNTTNDSYVTLYGMLRGAIQNFGLGSLGRNDTNTTNGNLFDLVDYSHGSKKANLDIGEMGHEEKW</sequence>
<reference evidence="3" key="2">
    <citation type="journal article" date="2023" name="IMA Fungus">
        <title>Comparative genomic study of the Penicillium genus elucidates a diverse pangenome and 15 lateral gene transfer events.</title>
        <authorList>
            <person name="Petersen C."/>
            <person name="Sorensen T."/>
            <person name="Nielsen M.R."/>
            <person name="Sondergaard T.E."/>
            <person name="Sorensen J.L."/>
            <person name="Fitzpatrick D.A."/>
            <person name="Frisvad J.C."/>
            <person name="Nielsen K.L."/>
        </authorList>
    </citation>
    <scope>NUCLEOTIDE SEQUENCE</scope>
    <source>
        <strain evidence="3">IBT 26290</strain>
    </source>
</reference>
<accession>A0A9W9IEL7</accession>
<name>A0A9W9IEL7_9EURO</name>
<dbReference type="PANTHER" id="PTHR31956:SF8">
    <property type="entry name" value="ACID PHOSPHATASE PHOA (AFU_ORTHOLOGUE AFUA_1G03570)"/>
    <property type="match status" value="1"/>
</dbReference>
<organism evidence="3 4">
    <name type="scientific">Penicillium canariense</name>
    <dbReference type="NCBI Taxonomy" id="189055"/>
    <lineage>
        <taxon>Eukaryota</taxon>
        <taxon>Fungi</taxon>
        <taxon>Dikarya</taxon>
        <taxon>Ascomycota</taxon>
        <taxon>Pezizomycotina</taxon>
        <taxon>Eurotiomycetes</taxon>
        <taxon>Eurotiomycetidae</taxon>
        <taxon>Eurotiales</taxon>
        <taxon>Aspergillaceae</taxon>
        <taxon>Penicillium</taxon>
    </lineage>
</organism>
<dbReference type="GO" id="GO:0016788">
    <property type="term" value="F:hydrolase activity, acting on ester bonds"/>
    <property type="evidence" value="ECO:0007669"/>
    <property type="project" value="InterPro"/>
</dbReference>
<comment type="caution">
    <text evidence="3">The sequence shown here is derived from an EMBL/GenBank/DDBJ whole genome shotgun (WGS) entry which is preliminary data.</text>
</comment>
<keyword evidence="4" id="KW-1185">Reference proteome</keyword>
<keyword evidence="1" id="KW-0378">Hydrolase</keyword>
<feature type="signal peptide" evidence="2">
    <location>
        <begin position="1"/>
        <end position="19"/>
    </location>
</feature>
<evidence type="ECO:0000256" key="2">
    <source>
        <dbReference type="SAM" id="SignalP"/>
    </source>
</evidence>
<evidence type="ECO:0000313" key="4">
    <source>
        <dbReference type="Proteomes" id="UP001149163"/>
    </source>
</evidence>
<evidence type="ECO:0000256" key="1">
    <source>
        <dbReference type="ARBA" id="ARBA00022801"/>
    </source>
</evidence>
<dbReference type="EMBL" id="JAPQKN010000001">
    <property type="protein sequence ID" value="KAJ5175785.1"/>
    <property type="molecule type" value="Genomic_DNA"/>
</dbReference>
<gene>
    <name evidence="3" type="ORF">N7482_001662</name>
</gene>